<feature type="chain" id="PRO_5034709061" evidence="11">
    <location>
        <begin position="41"/>
        <end position="1645"/>
    </location>
</feature>
<dbReference type="FunFam" id="2.10.25.10:FF:000166">
    <property type="entry name" value="laminin subunit gamma-1"/>
    <property type="match status" value="1"/>
</dbReference>
<evidence type="ECO:0000256" key="8">
    <source>
        <dbReference type="PROSITE-ProRule" id="PRU00460"/>
    </source>
</evidence>
<dbReference type="FunFam" id="2.10.25.10:FF:000388">
    <property type="entry name" value="Laminin subunit alpha"/>
    <property type="match status" value="1"/>
</dbReference>
<organism evidence="15 16">
    <name type="scientific">Crassostrea virginica</name>
    <name type="common">Eastern oyster</name>
    <dbReference type="NCBI Taxonomy" id="6565"/>
    <lineage>
        <taxon>Eukaryota</taxon>
        <taxon>Metazoa</taxon>
        <taxon>Spiralia</taxon>
        <taxon>Lophotrochozoa</taxon>
        <taxon>Mollusca</taxon>
        <taxon>Bivalvia</taxon>
        <taxon>Autobranchia</taxon>
        <taxon>Pteriomorphia</taxon>
        <taxon>Ostreida</taxon>
        <taxon>Ostreoidea</taxon>
        <taxon>Ostreidae</taxon>
        <taxon>Crassostrea</taxon>
    </lineage>
</organism>
<dbReference type="Pfam" id="PF00055">
    <property type="entry name" value="Laminin_N"/>
    <property type="match status" value="1"/>
</dbReference>
<feature type="disulfide bond" evidence="8">
    <location>
        <begin position="416"/>
        <end position="428"/>
    </location>
</feature>
<dbReference type="Pfam" id="PF24973">
    <property type="entry name" value="EGF_LMN_ATRN"/>
    <property type="match status" value="1"/>
</dbReference>
<dbReference type="Gene3D" id="2.60.120.260">
    <property type="entry name" value="Galactose-binding domain-like"/>
    <property type="match status" value="1"/>
</dbReference>
<feature type="disulfide bond" evidence="8">
    <location>
        <begin position="960"/>
        <end position="972"/>
    </location>
</feature>
<dbReference type="RefSeq" id="XP_022303880.1">
    <property type="nucleotide sequence ID" value="XM_022448172.1"/>
</dbReference>
<keyword evidence="7 8" id="KW-0424">Laminin EGF-like domain</keyword>
<feature type="disulfide bond" evidence="8">
    <location>
        <begin position="962"/>
        <end position="979"/>
    </location>
</feature>
<feature type="coiled-coil region" evidence="9">
    <location>
        <begin position="1147"/>
        <end position="1238"/>
    </location>
</feature>
<feature type="signal peptide" evidence="11">
    <location>
        <begin position="1"/>
        <end position="40"/>
    </location>
</feature>
<dbReference type="Pfam" id="PF00053">
    <property type="entry name" value="EGF_laminin"/>
    <property type="match status" value="9"/>
</dbReference>
<dbReference type="FunFam" id="2.10.25.10:FF:000051">
    <property type="entry name" value="Laminin subunit alpha 4"/>
    <property type="match status" value="1"/>
</dbReference>
<evidence type="ECO:0000256" key="4">
    <source>
        <dbReference type="ARBA" id="ARBA00022737"/>
    </source>
</evidence>
<dbReference type="FunFam" id="2.10.25.10:FF:000758">
    <property type="entry name" value="Laminin subunit gamma 1"/>
    <property type="match status" value="1"/>
</dbReference>
<feature type="domain" description="Laminin IV type A" evidence="13">
    <location>
        <begin position="542"/>
        <end position="712"/>
    </location>
</feature>
<feature type="domain" description="Laminin EGF-like" evidence="12">
    <location>
        <begin position="960"/>
        <end position="1007"/>
    </location>
</feature>
<keyword evidence="15" id="KW-1185">Reference proteome</keyword>
<dbReference type="InterPro" id="IPR000742">
    <property type="entry name" value="EGF"/>
</dbReference>
<evidence type="ECO:0000256" key="5">
    <source>
        <dbReference type="ARBA" id="ARBA00023157"/>
    </source>
</evidence>
<dbReference type="FunFam" id="2.10.25.10:FF:000067">
    <property type="entry name" value="Laminin subunit gamma 1"/>
    <property type="match status" value="1"/>
</dbReference>
<dbReference type="InterPro" id="IPR050440">
    <property type="entry name" value="Laminin/Netrin_ECM"/>
</dbReference>
<feature type="disulfide bond" evidence="8">
    <location>
        <begin position="436"/>
        <end position="445"/>
    </location>
</feature>
<dbReference type="PANTHER" id="PTHR10574">
    <property type="entry name" value="NETRIN/LAMININ-RELATED"/>
    <property type="match status" value="1"/>
</dbReference>
<dbReference type="SMART" id="SM00281">
    <property type="entry name" value="LamB"/>
    <property type="match status" value="1"/>
</dbReference>
<keyword evidence="2" id="KW-0964">Secreted</keyword>
<dbReference type="InterPro" id="IPR056863">
    <property type="entry name" value="LMN_ATRN_NET-like_EGF"/>
</dbReference>
<dbReference type="SMART" id="SM00180">
    <property type="entry name" value="EGF_Lam"/>
    <property type="match status" value="10"/>
</dbReference>
<keyword evidence="3 11" id="KW-0732">Signal</keyword>
<feature type="domain" description="Laminin N-terminal" evidence="14">
    <location>
        <begin position="58"/>
        <end position="297"/>
    </location>
</feature>
<evidence type="ECO:0000256" key="10">
    <source>
        <dbReference type="SAM" id="MobiDB-lite"/>
    </source>
</evidence>
<feature type="domain" description="Laminin EGF-like" evidence="12">
    <location>
        <begin position="416"/>
        <end position="462"/>
    </location>
</feature>
<dbReference type="GeneID" id="111111291"/>
<feature type="compositionally biased region" description="Basic and acidic residues" evidence="10">
    <location>
        <begin position="1472"/>
        <end position="1494"/>
    </location>
</feature>
<dbReference type="GO" id="GO:0009888">
    <property type="term" value="P:tissue development"/>
    <property type="evidence" value="ECO:0007669"/>
    <property type="project" value="TreeGrafter"/>
</dbReference>
<feature type="disulfide bond" evidence="8">
    <location>
        <begin position="1008"/>
        <end position="1020"/>
    </location>
</feature>
<dbReference type="InterPro" id="IPR002049">
    <property type="entry name" value="LE_dom"/>
</dbReference>
<feature type="disulfide bond" evidence="8">
    <location>
        <begin position="486"/>
        <end position="495"/>
    </location>
</feature>
<dbReference type="InterPro" id="IPR000034">
    <property type="entry name" value="Laminin_IV"/>
</dbReference>
<dbReference type="FunFam" id="2.60.120.260:FF:000018">
    <property type="entry name" value="Laminin subunit gamma 1"/>
    <property type="match status" value="1"/>
</dbReference>
<feature type="region of interest" description="Disordered" evidence="10">
    <location>
        <begin position="1469"/>
        <end position="1495"/>
    </location>
</feature>
<evidence type="ECO:0000256" key="7">
    <source>
        <dbReference type="ARBA" id="ARBA00023292"/>
    </source>
</evidence>
<keyword evidence="6" id="KW-0325">Glycoprotein</keyword>
<evidence type="ECO:0000313" key="15">
    <source>
        <dbReference type="Proteomes" id="UP000694844"/>
    </source>
</evidence>
<dbReference type="FunFam" id="2.10.25.10:FF:000224">
    <property type="entry name" value="Usherin"/>
    <property type="match status" value="1"/>
</dbReference>
<name>A0A8B8BKL9_CRAVI</name>
<dbReference type="PROSITE" id="PS50027">
    <property type="entry name" value="EGF_LAM_2"/>
    <property type="match status" value="6"/>
</dbReference>
<protein>
    <submittedName>
        <fullName evidence="16">Laminin subunit gamma-1-like isoform X1</fullName>
    </submittedName>
</protein>
<feature type="domain" description="Laminin EGF-like" evidence="12">
    <location>
        <begin position="747"/>
        <end position="795"/>
    </location>
</feature>
<keyword evidence="4" id="KW-0677">Repeat</keyword>
<dbReference type="OrthoDB" id="430826at2759"/>
<dbReference type="SMART" id="SM00136">
    <property type="entry name" value="LamNT"/>
    <property type="match status" value="1"/>
</dbReference>
<dbReference type="GO" id="GO:0009887">
    <property type="term" value="P:animal organ morphogenesis"/>
    <property type="evidence" value="ECO:0007669"/>
    <property type="project" value="TreeGrafter"/>
</dbReference>
<dbReference type="InterPro" id="IPR008211">
    <property type="entry name" value="Laminin_N"/>
</dbReference>
<evidence type="ECO:0000256" key="6">
    <source>
        <dbReference type="ARBA" id="ARBA00023180"/>
    </source>
</evidence>
<comment type="subcellular location">
    <subcellularLocation>
        <location evidence="1">Secreted</location>
    </subcellularLocation>
</comment>
<dbReference type="PROSITE" id="PS01248">
    <property type="entry name" value="EGF_LAM_1"/>
    <property type="match status" value="5"/>
</dbReference>
<evidence type="ECO:0000256" key="1">
    <source>
        <dbReference type="ARBA" id="ARBA00004613"/>
    </source>
</evidence>
<evidence type="ECO:0000256" key="3">
    <source>
        <dbReference type="ARBA" id="ARBA00022729"/>
    </source>
</evidence>
<feature type="domain" description="Laminin EGF-like" evidence="12">
    <location>
        <begin position="908"/>
        <end position="959"/>
    </location>
</feature>
<dbReference type="FunFam" id="2.10.25.10:FF:000242">
    <property type="entry name" value="Laminin subunit alpha 1"/>
    <property type="match status" value="1"/>
</dbReference>
<evidence type="ECO:0000256" key="2">
    <source>
        <dbReference type="ARBA" id="ARBA00022525"/>
    </source>
</evidence>
<feature type="domain" description="Laminin EGF-like" evidence="12">
    <location>
        <begin position="463"/>
        <end position="515"/>
    </location>
</feature>
<feature type="coiled-coil region" evidence="9">
    <location>
        <begin position="1379"/>
        <end position="1451"/>
    </location>
</feature>
<dbReference type="Proteomes" id="UP000694844">
    <property type="component" value="Chromosome 9"/>
</dbReference>
<evidence type="ECO:0000256" key="9">
    <source>
        <dbReference type="SAM" id="Coils"/>
    </source>
</evidence>
<dbReference type="GO" id="GO:0005576">
    <property type="term" value="C:extracellular region"/>
    <property type="evidence" value="ECO:0007669"/>
    <property type="project" value="UniProtKB-SubCell"/>
</dbReference>
<reference evidence="16" key="1">
    <citation type="submission" date="2025-08" db="UniProtKB">
        <authorList>
            <consortium name="RefSeq"/>
        </authorList>
    </citation>
    <scope>IDENTIFICATION</scope>
    <source>
        <tissue evidence="16">Whole sample</tissue>
    </source>
</reference>
<keyword evidence="5 8" id="KW-1015">Disulfide bond</keyword>
<dbReference type="Gene3D" id="2.10.25.10">
    <property type="entry name" value="Laminin"/>
    <property type="match status" value="9"/>
</dbReference>
<proteinExistence type="predicted"/>
<gene>
    <name evidence="16" type="primary">LOC111111291</name>
</gene>
<feature type="disulfide bond" evidence="8">
    <location>
        <begin position="932"/>
        <end position="941"/>
    </location>
</feature>
<dbReference type="SMART" id="SM00181">
    <property type="entry name" value="EGF"/>
    <property type="match status" value="4"/>
</dbReference>
<feature type="coiled-coil region" evidence="9">
    <location>
        <begin position="1561"/>
        <end position="1625"/>
    </location>
</feature>
<feature type="disulfide bond" evidence="8">
    <location>
        <begin position="981"/>
        <end position="990"/>
    </location>
</feature>
<dbReference type="SUPFAM" id="SSF57196">
    <property type="entry name" value="EGF/Laminin"/>
    <property type="match status" value="8"/>
</dbReference>
<accession>A0A8B8BKL9</accession>
<dbReference type="CDD" id="cd00055">
    <property type="entry name" value="EGF_Lam"/>
    <property type="match status" value="9"/>
</dbReference>
<evidence type="ECO:0000313" key="16">
    <source>
        <dbReference type="RefSeq" id="XP_022303880.1"/>
    </source>
</evidence>
<dbReference type="PRINTS" id="PR00011">
    <property type="entry name" value="EGFLAMININ"/>
</dbReference>
<dbReference type="PANTHER" id="PTHR10574:SF435">
    <property type="entry name" value="LAMININ SUBUNIT GAMMA-1"/>
    <property type="match status" value="1"/>
</dbReference>
<evidence type="ECO:0000259" key="13">
    <source>
        <dbReference type="PROSITE" id="PS51115"/>
    </source>
</evidence>
<comment type="caution">
    <text evidence="8">Lacks conserved residue(s) required for the propagation of feature annotation.</text>
</comment>
<dbReference type="PROSITE" id="PS51115">
    <property type="entry name" value="LAMININ_IVA"/>
    <property type="match status" value="1"/>
</dbReference>
<feature type="disulfide bond" evidence="8">
    <location>
        <begin position="765"/>
        <end position="774"/>
    </location>
</feature>
<evidence type="ECO:0000256" key="11">
    <source>
        <dbReference type="SAM" id="SignalP"/>
    </source>
</evidence>
<dbReference type="PROSITE" id="PS51117">
    <property type="entry name" value="LAMININ_NTER"/>
    <property type="match status" value="1"/>
</dbReference>
<dbReference type="Pfam" id="PF00052">
    <property type="entry name" value="Laminin_B"/>
    <property type="match status" value="1"/>
</dbReference>
<keyword evidence="9" id="KW-0175">Coiled coil</keyword>
<feature type="domain" description="Laminin EGF-like" evidence="12">
    <location>
        <begin position="1008"/>
        <end position="1053"/>
    </location>
</feature>
<evidence type="ECO:0000259" key="12">
    <source>
        <dbReference type="PROSITE" id="PS50027"/>
    </source>
</evidence>
<feature type="disulfide bond" evidence="8">
    <location>
        <begin position="1028"/>
        <end position="1037"/>
    </location>
</feature>
<evidence type="ECO:0000259" key="14">
    <source>
        <dbReference type="PROSITE" id="PS51117"/>
    </source>
</evidence>
<sequence length="1645" mass="181725">MAADGKGMESVQSWSLADCKMCKLVVIVLCLGSLPHISKGQNEIENLPSSACYNAQGNAQRCMPVFVNAAFGKTVEATNTCGLTRPTEYCLQTGVTGVRKQCQVCDAKRPGYSHPPEFMMDFNNNYNWTWWQSDTMLEGIQYPVVVNLTLNLNKAYDVTYVRLRFHSPRPESFAIYKKTTEDGEWIPYQFYSASCGRTYGLERRGIISEENEGQAICTDEYSNISPLTGGSVAFSTLEGRPSGFEFESSPLLQEWVTATAIRITLTRMNTFGDEVFGDAQVLKSYFFAISDLSVGARCKCNGHAQECYMGQGPAPNFERREVCRCQHNTDGVNCEKCLPMFNDKPWARATESSANECTRCECNNKADRCYFDEDLYQRTGRGGHCVDCRDNTDGPHCERCKDNHYLKPDDNRCTACECNPTGSESLQCDAAGRCTCKPGVAGDKCDRCEENYFDFGEAGCRPCGCNPIGSLENFARCNPVDGTCMCKENVDGRNCDRCKLGYFALREDDPKGCIPCFCYGHSSDCSSAVGYYASSIMSDFETGKQRWTAADRANNVIETQYNGVSQSLGVSSPGPEQIYFVAPARYLGDQKFSYNQFLTFDLRIGEEDSRPSVIDVIFEGSGQKFSSAIFVQGNDKPSVESKTFRFRLNERQESQWVPRLNSQAFISILANLTGLKIRATYNNEGVGFIDNIKLDTARQGSNGGDPATWVEQCTCPEGFVGQFCESCAGGYKRDPPNSGSFSSCVPCQCFGHSDSCDPDSGRCICQHNTEGDFCERCVAGYYGNPKNGSEFDCKPCPCPDGGPCVQLHNGDVVCTNCKEGHGGNLCDICLDGYHGNPKGGHGVHTDYQACQKCSCNDNIDSNAIRNCDSHTGECLKCIYNTDGFYCEKCLPNYYGNALAMPKGNCTACNCYPPGTQEINGLSCDARNGQCTCQDHVVGRQCDSCQPGYWNINTGTGCEDCNCNPVGSLNDVCNQVTGQCQCRPGVTGLKCDQCQPYHYGFSNTGCTACNCDPEGSVSLQCNDQGNCPCRTNIEGQRCDRCMENKYNITAGCVECPPCYRLVQNQVNVHRGKLRDLENLIVNIGNNPAAFNDTQFLVYMNQVNDSVIMLLDEARGAISDDGSMGKQLSDLRSSIRDVMIKSNEITNNIRRAENMASNSLSDIDRAKEAISRAEAALQAAEQYIDTQGREALQKAEEALRQHGVQSKQMTEIANEAKEEAERQRKEAERIEMLARNALNTSLEAKRLAEETLAMPDEADREIQMLRQKYSEADTLYNQTKTLADKARERAKEAYKVALKLYTEATSIKLPAFNLDLLDSNTDRIKKSAMEIKEEARRLMKSNEKLLNDTVNQRLEAEGLLDSGIRNQQKVDELLAEVDVARTLAREAVTRAEKTLAEANETLQILLGFNKQVEESKGKAQDAIQKIPAIENLINRAENKTQEARDALSGAESDANTALSLAQLAQVTATNASKEASRIRQDAETTKERSTSLKDQADMLSTEMSLTEQELDNYENQALIDSQLAGEALGKADQAKNTAKKVSDDVTKALETVANISTILSQLVNVDVNNLDELEQELDAAEKELMGTDLQEQYNSLETANDKILQLVAQYEDDLAYLRKEVENIEEIKESLPDGCFKNIGIENPGSQ</sequence>
<dbReference type="KEGG" id="cvn:111111291"/>